<dbReference type="RefSeq" id="XP_018027419.2">
    <property type="nucleotide sequence ID" value="XM_018171930.2"/>
</dbReference>
<dbReference type="GeneID" id="108682704"/>
<dbReference type="Proteomes" id="UP000694843">
    <property type="component" value="Unplaced"/>
</dbReference>
<dbReference type="AlphaFoldDB" id="A0A8B7PMJ8"/>
<dbReference type="InterPro" id="IPR042490">
    <property type="entry name" value="Thio_Ohase/BAAT_N"/>
</dbReference>
<reference evidence="6" key="1">
    <citation type="submission" date="2025-08" db="UniProtKB">
        <authorList>
            <consortium name="RefSeq"/>
        </authorList>
    </citation>
    <scope>IDENTIFICATION</scope>
    <source>
        <tissue evidence="6">Whole organism</tissue>
    </source>
</reference>
<gene>
    <name evidence="6" type="primary">LOC108682704</name>
</gene>
<accession>A0A8B7PMJ8</accession>
<dbReference type="PANTHER" id="PTHR10824">
    <property type="entry name" value="ACYL-COENZYME A THIOESTERASE-RELATED"/>
    <property type="match status" value="1"/>
</dbReference>
<dbReference type="PIRSF" id="PIRSF016521">
    <property type="entry name" value="Acyl-CoA_hydro"/>
    <property type="match status" value="1"/>
</dbReference>
<dbReference type="InterPro" id="IPR006862">
    <property type="entry name" value="Thio_Ohase/aa_AcTrfase"/>
</dbReference>
<dbReference type="GO" id="GO:0006631">
    <property type="term" value="P:fatty acid metabolic process"/>
    <property type="evidence" value="ECO:0007669"/>
    <property type="project" value="TreeGrafter"/>
</dbReference>
<feature type="active site" description="Charge relay system" evidence="2">
    <location>
        <position position="365"/>
    </location>
</feature>
<feature type="domain" description="BAAT/Acyl-CoA thioester hydrolase C-terminal" evidence="4">
    <location>
        <begin position="241"/>
        <end position="462"/>
    </location>
</feature>
<feature type="active site" description="Charge relay system" evidence="2">
    <location>
        <position position="399"/>
    </location>
</feature>
<dbReference type="Gene3D" id="2.60.40.2240">
    <property type="entry name" value="Acyl-CoA thioester hydrolase/BAAT N-terminal domain"/>
    <property type="match status" value="1"/>
</dbReference>
<feature type="active site" description="Charge relay system" evidence="2">
    <location>
        <position position="269"/>
    </location>
</feature>
<evidence type="ECO:0000256" key="2">
    <source>
        <dbReference type="PIRSR" id="PIRSR016521-1"/>
    </source>
</evidence>
<evidence type="ECO:0000259" key="4">
    <source>
        <dbReference type="Pfam" id="PF08840"/>
    </source>
</evidence>
<dbReference type="GO" id="GO:0006637">
    <property type="term" value="P:acyl-CoA metabolic process"/>
    <property type="evidence" value="ECO:0007669"/>
    <property type="project" value="InterPro"/>
</dbReference>
<proteinExistence type="inferred from homology"/>
<dbReference type="PANTHER" id="PTHR10824:SF4">
    <property type="entry name" value="ACYL-COENZYME A THIOESTERASE 1-LIKE"/>
    <property type="match status" value="1"/>
</dbReference>
<sequence length="480" mass="53495">MSYGYVTRLLGHRAKILYRKLGVPHRVHPKEFSLSCSRDAANIEVLPRISLMDVPTSIRVTDLTPFSLVTLQMRVEDAKGIKFTSHAHYACNERGAVDVSSSPSLGGSYRGIFPEGLISTLDHGPEYLFKRPSVKTDQPWKIVIGAYEGHLRSENCTRPLCEVDMERHFRGPGVKRLVLEGQLGGALYLPAGPGPHPAVVDMFGGSILLAEHRSSLLASRGIASLTLSHMSLSGGMSLSFDFEHLEHAVNFLLSQPNVIPDRCGVVANCMAGAYGCLMGIHIDRVKAVYLLNAPAVANFINIQKNGELLVSGFAIGSQHLVYDENFVAEAHPECIRQAFYSDQRSWIPIELTPRDTYYSINAGADDSLVAVISQNILKSRLDKVGNENYVTKVYEGSGHIIEPPYFPFLRVLFQTPWPNCDENHKGPEPNKLYLRCGGNPRDNAINQEKAWQDMRNFLTRHVRDNSPWYQNYIRDNSCTN</sequence>
<comment type="similarity">
    <text evidence="1">Belongs to the C/M/P thioester hydrolase family.</text>
</comment>
<name>A0A8B7PMJ8_HYAAZ</name>
<dbReference type="InterPro" id="IPR016662">
    <property type="entry name" value="Acyl-CoA_thioEstase_long-chain"/>
</dbReference>
<evidence type="ECO:0000313" key="5">
    <source>
        <dbReference type="Proteomes" id="UP000694843"/>
    </source>
</evidence>
<evidence type="ECO:0000256" key="1">
    <source>
        <dbReference type="ARBA" id="ARBA00006538"/>
    </source>
</evidence>
<dbReference type="GO" id="GO:0047617">
    <property type="term" value="F:fatty acyl-CoA hydrolase activity"/>
    <property type="evidence" value="ECO:0007669"/>
    <property type="project" value="TreeGrafter"/>
</dbReference>
<evidence type="ECO:0000313" key="6">
    <source>
        <dbReference type="RefSeq" id="XP_018027419.2"/>
    </source>
</evidence>
<feature type="domain" description="Acyl-CoA thioester hydrolase/bile acid-CoA amino acid N-acetyltransferase" evidence="3">
    <location>
        <begin position="53"/>
        <end position="178"/>
    </location>
</feature>
<dbReference type="SUPFAM" id="SSF53474">
    <property type="entry name" value="alpha/beta-Hydrolases"/>
    <property type="match status" value="1"/>
</dbReference>
<protein>
    <submittedName>
        <fullName evidence="6">Bile acid-CoA:amino acid N-acyltransferase isoform X2</fullName>
    </submittedName>
</protein>
<dbReference type="Pfam" id="PF04775">
    <property type="entry name" value="Bile_Hydr_Trans"/>
    <property type="match status" value="1"/>
</dbReference>
<organism evidence="5 6">
    <name type="scientific">Hyalella azteca</name>
    <name type="common">Amphipod</name>
    <dbReference type="NCBI Taxonomy" id="294128"/>
    <lineage>
        <taxon>Eukaryota</taxon>
        <taxon>Metazoa</taxon>
        <taxon>Ecdysozoa</taxon>
        <taxon>Arthropoda</taxon>
        <taxon>Crustacea</taxon>
        <taxon>Multicrustacea</taxon>
        <taxon>Malacostraca</taxon>
        <taxon>Eumalacostraca</taxon>
        <taxon>Peracarida</taxon>
        <taxon>Amphipoda</taxon>
        <taxon>Senticaudata</taxon>
        <taxon>Talitrida</taxon>
        <taxon>Talitroidea</taxon>
        <taxon>Hyalellidae</taxon>
        <taxon>Hyalella</taxon>
    </lineage>
</organism>
<dbReference type="Gene3D" id="3.40.50.1820">
    <property type="entry name" value="alpha/beta hydrolase"/>
    <property type="match status" value="1"/>
</dbReference>
<dbReference type="InterPro" id="IPR014940">
    <property type="entry name" value="BAAT_C"/>
</dbReference>
<keyword evidence="5" id="KW-1185">Reference proteome</keyword>
<evidence type="ECO:0000259" key="3">
    <source>
        <dbReference type="Pfam" id="PF04775"/>
    </source>
</evidence>
<dbReference type="InterPro" id="IPR029058">
    <property type="entry name" value="AB_hydrolase_fold"/>
</dbReference>
<dbReference type="Pfam" id="PF08840">
    <property type="entry name" value="BAAT_C"/>
    <property type="match status" value="1"/>
</dbReference>